<evidence type="ECO:0000313" key="7">
    <source>
        <dbReference type="EMBL" id="ULT98080.1"/>
    </source>
</evidence>
<feature type="transmembrane region" description="Helical" evidence="5">
    <location>
        <begin position="230"/>
        <end position="254"/>
    </location>
</feature>
<keyword evidence="2 5" id="KW-0812">Transmembrane</keyword>
<evidence type="ECO:0000256" key="3">
    <source>
        <dbReference type="ARBA" id="ARBA00022989"/>
    </source>
</evidence>
<dbReference type="Proteomes" id="UP000827892">
    <property type="component" value="Chromosome IV"/>
</dbReference>
<dbReference type="SUPFAM" id="SSF81321">
    <property type="entry name" value="Family A G protein-coupled receptor-like"/>
    <property type="match status" value="1"/>
</dbReference>
<feature type="transmembrane region" description="Helical" evidence="5">
    <location>
        <begin position="260"/>
        <end position="287"/>
    </location>
</feature>
<dbReference type="GO" id="GO:0016020">
    <property type="term" value="C:membrane"/>
    <property type="evidence" value="ECO:0007669"/>
    <property type="project" value="UniProtKB-SubCell"/>
</dbReference>
<dbReference type="InterPro" id="IPR019430">
    <property type="entry name" value="7TM_GPCR_serpentine_rcpt_Srx"/>
</dbReference>
<feature type="transmembrane region" description="Helical" evidence="5">
    <location>
        <begin position="55"/>
        <end position="80"/>
    </location>
</feature>
<name>A0AAE9D7R9_CAEBR</name>
<dbReference type="PROSITE" id="PS50262">
    <property type="entry name" value="G_PROTEIN_RECEP_F1_2"/>
    <property type="match status" value="1"/>
</dbReference>
<dbReference type="CDD" id="cd00637">
    <property type="entry name" value="7tm_classA_rhodopsin-like"/>
    <property type="match status" value="1"/>
</dbReference>
<feature type="transmembrane region" description="Helical" evidence="5">
    <location>
        <begin position="186"/>
        <end position="210"/>
    </location>
</feature>
<dbReference type="PANTHER" id="PTHR23017">
    <property type="entry name" value="SERPENTINE RECEPTOR, CLASS X"/>
    <property type="match status" value="1"/>
</dbReference>
<evidence type="ECO:0000259" key="6">
    <source>
        <dbReference type="PROSITE" id="PS50262"/>
    </source>
</evidence>
<feature type="transmembrane region" description="Helical" evidence="5">
    <location>
        <begin position="134"/>
        <end position="154"/>
    </location>
</feature>
<feature type="transmembrane region" description="Helical" evidence="5">
    <location>
        <begin position="92"/>
        <end position="113"/>
    </location>
</feature>
<sequence>MSANASEAVVIVSEIENIYASIIIFLLSFSGCVFNLLAGIVVLRNPILKNAFGALCFSHTIANFGVLFVFCAWVTPTTIIQYKYTELTFGKILGQINILFWNSCCYSHLVISLNRFLTICMPTKVTNLFNYRKTCFIILFVWSMAIGHIVPYFWRETCYVAYDPVSWTWVFGDTPCGYVITTYTDYYSSVAIFVVMSSLDLSTFTMLVLYRRKSHLTSDSETRRRRRVEIRFFTQSCLQGIIFFYEVFNFYYIVTLNTNQWFVFMTSTIAWELCHCLDGLVVVVFHFKRSFLRKASQPTTIFSKASDIKSNKK</sequence>
<dbReference type="Gene3D" id="1.20.1070.10">
    <property type="entry name" value="Rhodopsin 7-helix transmembrane proteins"/>
    <property type="match status" value="1"/>
</dbReference>
<proteinExistence type="predicted"/>
<reference evidence="7 8" key="1">
    <citation type="submission" date="2022-05" db="EMBL/GenBank/DDBJ databases">
        <title>Chromosome-level reference genomes for two strains of Caenorhabditis briggsae: an improved platform for comparative genomics.</title>
        <authorList>
            <person name="Stevens L."/>
            <person name="Andersen E.C."/>
        </authorList>
    </citation>
    <scope>NUCLEOTIDE SEQUENCE [LARGE SCALE GENOMIC DNA]</scope>
    <source>
        <strain evidence="7">QX1410_ONT</strain>
        <tissue evidence="7">Whole-organism</tissue>
    </source>
</reference>
<dbReference type="PANTHER" id="PTHR23017:SF3">
    <property type="entry name" value="G-PROTEIN COUPLED RECEPTORS FAMILY 1 PROFILE DOMAIN-CONTAINING PROTEIN"/>
    <property type="match status" value="1"/>
</dbReference>
<feature type="domain" description="G-protein coupled receptors family 1 profile" evidence="6">
    <location>
        <begin position="34"/>
        <end position="228"/>
    </location>
</feature>
<evidence type="ECO:0000256" key="2">
    <source>
        <dbReference type="ARBA" id="ARBA00022692"/>
    </source>
</evidence>
<evidence type="ECO:0000256" key="4">
    <source>
        <dbReference type="ARBA" id="ARBA00023136"/>
    </source>
</evidence>
<gene>
    <name evidence="7" type="ORF">L3Y34_005724</name>
</gene>
<evidence type="ECO:0000313" key="8">
    <source>
        <dbReference type="Proteomes" id="UP000827892"/>
    </source>
</evidence>
<evidence type="ECO:0000256" key="1">
    <source>
        <dbReference type="ARBA" id="ARBA00004370"/>
    </source>
</evidence>
<accession>A0AAE9D7R9</accession>
<dbReference type="InterPro" id="IPR017452">
    <property type="entry name" value="GPCR_Rhodpsn_7TM"/>
</dbReference>
<feature type="transmembrane region" description="Helical" evidence="5">
    <location>
        <begin position="18"/>
        <end position="43"/>
    </location>
</feature>
<dbReference type="EMBL" id="CP090894">
    <property type="protein sequence ID" value="ULT98080.1"/>
    <property type="molecule type" value="Genomic_DNA"/>
</dbReference>
<protein>
    <recommendedName>
        <fullName evidence="6">G-protein coupled receptors family 1 profile domain-containing protein</fullName>
    </recommendedName>
</protein>
<evidence type="ECO:0000256" key="5">
    <source>
        <dbReference type="SAM" id="Phobius"/>
    </source>
</evidence>
<dbReference type="AlphaFoldDB" id="A0AAE9D7R9"/>
<dbReference type="Pfam" id="PF10328">
    <property type="entry name" value="7TM_GPCR_Srx"/>
    <property type="match status" value="1"/>
</dbReference>
<keyword evidence="4 5" id="KW-0472">Membrane</keyword>
<comment type="subcellular location">
    <subcellularLocation>
        <location evidence="1">Membrane</location>
    </subcellularLocation>
</comment>
<organism evidence="7 8">
    <name type="scientific">Caenorhabditis briggsae</name>
    <dbReference type="NCBI Taxonomy" id="6238"/>
    <lineage>
        <taxon>Eukaryota</taxon>
        <taxon>Metazoa</taxon>
        <taxon>Ecdysozoa</taxon>
        <taxon>Nematoda</taxon>
        <taxon>Chromadorea</taxon>
        <taxon>Rhabditida</taxon>
        <taxon>Rhabditina</taxon>
        <taxon>Rhabditomorpha</taxon>
        <taxon>Rhabditoidea</taxon>
        <taxon>Rhabditidae</taxon>
        <taxon>Peloderinae</taxon>
        <taxon>Caenorhabditis</taxon>
    </lineage>
</organism>
<keyword evidence="3 5" id="KW-1133">Transmembrane helix</keyword>